<accession>A0A4S4BPU9</accession>
<keyword evidence="2" id="KW-1185">Reference proteome</keyword>
<dbReference type="OrthoDB" id="9787207at2"/>
<dbReference type="InterPro" id="IPR009351">
    <property type="entry name" value="AlkZ-like"/>
</dbReference>
<protein>
    <submittedName>
        <fullName evidence="1">Winged helix-turn-helix domain-containing protein</fullName>
    </submittedName>
</protein>
<dbReference type="Proteomes" id="UP000310636">
    <property type="component" value="Unassembled WGS sequence"/>
</dbReference>
<sequence length="402" mass="46467">MSEHRLTKKQARRFLLLKQGLLGAYKFNGKEGICEYVSQAGCIQFDPIDVCGKNAELVLQSRVAGFTKEMLGELLYEDRKLVDYFDKQLAIISIEDWKYFERTRERHRLHGRSRDKVDAVEGEVKRFIREKGAACSKDVPLKETVDWSWNPTTLSRAVLETLYFRGDLIVHHKKSTIKYYALAEDHISSAILLAEDPNKSDADFMKWMVLRRIRSVGMLWNKPSDAWLGIDPMKAQARKDAFAALLAEKAIVACSVEGIADPLYIALEDEELLLAVLSAKTEYERRVEFLAPLDNFLWDRKLIKALFDYDYKWEIYTPVAERKYGYYVLPVLYGEELIGRIELVADKKTNRFNLVRYWPEIGVEPDTAFRRMLGERIERFAAFNGCTTEPGRGLLTFGPEFV</sequence>
<organism evidence="1 2">
    <name type="scientific">Cohnella fermenti</name>
    <dbReference type="NCBI Taxonomy" id="2565925"/>
    <lineage>
        <taxon>Bacteria</taxon>
        <taxon>Bacillati</taxon>
        <taxon>Bacillota</taxon>
        <taxon>Bacilli</taxon>
        <taxon>Bacillales</taxon>
        <taxon>Paenibacillaceae</taxon>
        <taxon>Cohnella</taxon>
    </lineage>
</organism>
<proteinExistence type="predicted"/>
<reference evidence="1 2" key="1">
    <citation type="submission" date="2019-04" db="EMBL/GenBank/DDBJ databases">
        <title>Cohnella sp. nov. isolated from preserved vegetables.</title>
        <authorList>
            <person name="Lin S.-Y."/>
            <person name="Hung M.-H."/>
            <person name="Young C.-C."/>
        </authorList>
    </citation>
    <scope>NUCLEOTIDE SEQUENCE [LARGE SCALE GENOMIC DNA]</scope>
    <source>
        <strain evidence="1 2">CC-MHH1044</strain>
    </source>
</reference>
<dbReference type="PANTHER" id="PTHR30528:SF0">
    <property type="entry name" value="CYTOPLASMIC PROTEIN"/>
    <property type="match status" value="1"/>
</dbReference>
<dbReference type="EMBL" id="SSOB01000025">
    <property type="protein sequence ID" value="THF76425.1"/>
    <property type="molecule type" value="Genomic_DNA"/>
</dbReference>
<gene>
    <name evidence="1" type="ORF">E6C55_19355</name>
</gene>
<dbReference type="Pfam" id="PF06224">
    <property type="entry name" value="AlkZ-like"/>
    <property type="match status" value="1"/>
</dbReference>
<evidence type="ECO:0000313" key="2">
    <source>
        <dbReference type="Proteomes" id="UP000310636"/>
    </source>
</evidence>
<dbReference type="AlphaFoldDB" id="A0A4S4BPU9"/>
<comment type="caution">
    <text evidence="1">The sequence shown here is derived from an EMBL/GenBank/DDBJ whole genome shotgun (WGS) entry which is preliminary data.</text>
</comment>
<dbReference type="PANTHER" id="PTHR30528">
    <property type="entry name" value="CYTOPLASMIC PROTEIN"/>
    <property type="match status" value="1"/>
</dbReference>
<evidence type="ECO:0000313" key="1">
    <source>
        <dbReference type="EMBL" id="THF76425.1"/>
    </source>
</evidence>
<name>A0A4S4BPU9_9BACL</name>
<dbReference type="RefSeq" id="WP_136371457.1">
    <property type="nucleotide sequence ID" value="NZ_SSOB01000025.1"/>
</dbReference>